<dbReference type="AlphaFoldDB" id="A0A9W5Z1X4"/>
<dbReference type="Pfam" id="PF06101">
    <property type="entry name" value="Vps62"/>
    <property type="match status" value="1"/>
</dbReference>
<gene>
    <name evidence="1" type="ORF">AbraCBS73388_003533</name>
</gene>
<evidence type="ECO:0008006" key="3">
    <source>
        <dbReference type="Google" id="ProtNLM"/>
    </source>
</evidence>
<dbReference type="SUPFAM" id="SSF56973">
    <property type="entry name" value="Aerolisin/ETX pore-forming domain"/>
    <property type="match status" value="1"/>
</dbReference>
<evidence type="ECO:0000313" key="1">
    <source>
        <dbReference type="EMBL" id="GKZ27017.1"/>
    </source>
</evidence>
<comment type="caution">
    <text evidence="1">The sequence shown here is derived from an EMBL/GenBank/DDBJ whole genome shotgun (WGS) entry which is preliminary data.</text>
</comment>
<protein>
    <recommendedName>
        <fullName evidence="3">Insecticidal crystal toxin domain-containing protein</fullName>
    </recommendedName>
</protein>
<evidence type="ECO:0000313" key="2">
    <source>
        <dbReference type="Proteomes" id="UP001143548"/>
    </source>
</evidence>
<dbReference type="InterPro" id="IPR009291">
    <property type="entry name" value="Vps62"/>
</dbReference>
<reference evidence="1" key="1">
    <citation type="submission" date="2022-07" db="EMBL/GenBank/DDBJ databases">
        <title>Taxonomy of Aspergillus series Nigri: significant species reduction supported by multi-species coalescent approaches.</title>
        <authorList>
            <person name="Bian C."/>
            <person name="Kusuya Y."/>
            <person name="Sklenar F."/>
            <person name="D'hooge E."/>
            <person name="Yaguchi T."/>
            <person name="Takahashi H."/>
            <person name="Hubka V."/>
        </authorList>
    </citation>
    <scope>NUCLEOTIDE SEQUENCE</scope>
    <source>
        <strain evidence="1">CBS 733.88</strain>
    </source>
</reference>
<dbReference type="Proteomes" id="UP001143548">
    <property type="component" value="Unassembled WGS sequence"/>
</dbReference>
<accession>A0A9W5Z1X4</accession>
<name>A0A9W5Z1X4_9EURO</name>
<dbReference type="EMBL" id="BROQ01000176">
    <property type="protein sequence ID" value="GKZ27017.1"/>
    <property type="molecule type" value="Genomic_DNA"/>
</dbReference>
<sequence>MANKTYAYGELVVTLTSKFDDIWNDAGSGATRDGGFWHPISQVTTQGTLRPLGSMAVGNFKELNGQRAALLIGAKSSSSSNPPVKAPTGYTQLWVDKNSGAKRDGSFWRPIAPSGYIAMGDVVQSGWTMPSTSKVWCVRSDLVADGQYADESVWDDNMSGVGGNVSIWEVYPYPNNISGSEFLPVVAGTFRAMTDAPHSVKPDLGYAVVPTLKIPRDFAEFTDPTPTFTASTIPSTGTTYTWVGQCEVTLPFTSFYSDTDQRSLQLISNPFCKLNRSITWYVEGSYINNSAGTIRRSKQVTTGVSSAQSTELAHNTGVAIESKAGIWLVKLKVNLNYQFSHTSSSTNEEYQEETITTEFDVPSYHATVVFSKRVRIKAQRADGSIVTGQLDFGINEDTHLAGVEL</sequence>
<dbReference type="PANTHER" id="PTHR48219">
    <property type="entry name" value="VACUOLAR PROTEIN SORTING-ASSOCIATED PROTEIN 62-RELATED"/>
    <property type="match status" value="1"/>
</dbReference>
<organism evidence="1 2">
    <name type="scientific">Aspergillus brasiliensis</name>
    <dbReference type="NCBI Taxonomy" id="319629"/>
    <lineage>
        <taxon>Eukaryota</taxon>
        <taxon>Fungi</taxon>
        <taxon>Dikarya</taxon>
        <taxon>Ascomycota</taxon>
        <taxon>Pezizomycotina</taxon>
        <taxon>Eurotiomycetes</taxon>
        <taxon>Eurotiomycetidae</taxon>
        <taxon>Eurotiales</taxon>
        <taxon>Aspergillaceae</taxon>
        <taxon>Aspergillus</taxon>
        <taxon>Aspergillus subgen. Circumdati</taxon>
    </lineage>
</organism>
<proteinExistence type="predicted"/>
<dbReference type="PANTHER" id="PTHR48219:SF2">
    <property type="entry name" value="VACUOLAR PROTEIN SORTING-ASSOCIATED PROTEIN 62"/>
    <property type="match status" value="1"/>
</dbReference>